<proteinExistence type="predicted"/>
<gene>
    <name evidence="1" type="ORF">CS063_13740</name>
</gene>
<reference evidence="1" key="1">
    <citation type="submission" date="2017-10" db="EMBL/GenBank/DDBJ databases">
        <title>Genome sequence of cellulolytic Lachnospiraceae bacterium XHS1971 isolated from hotspring sediment.</title>
        <authorList>
            <person name="Vasudevan G."/>
            <person name="Joshi A.J."/>
            <person name="Hivarkar S."/>
            <person name="Lanjekar V.B."/>
            <person name="Dhakephalkar P.K."/>
            <person name="Dagar S."/>
        </authorList>
    </citation>
    <scope>NUCLEOTIDE SEQUENCE</scope>
    <source>
        <strain evidence="1">XHS1971</strain>
    </source>
</reference>
<evidence type="ECO:0000313" key="1">
    <source>
        <dbReference type="EMBL" id="PHV69775.1"/>
    </source>
</evidence>
<name>A0AC61DAJ1_9FIRM</name>
<evidence type="ECO:0000313" key="2">
    <source>
        <dbReference type="Proteomes" id="UP000224460"/>
    </source>
</evidence>
<dbReference type="Proteomes" id="UP000224460">
    <property type="component" value="Unassembled WGS sequence"/>
</dbReference>
<protein>
    <submittedName>
        <fullName evidence="1">Uncharacterized protein</fullName>
    </submittedName>
</protein>
<comment type="caution">
    <text evidence="1">The sequence shown here is derived from an EMBL/GenBank/DDBJ whole genome shotgun (WGS) entry which is preliminary data.</text>
</comment>
<organism evidence="1 2">
    <name type="scientific">Sporanaerobium hydrogeniformans</name>
    <dbReference type="NCBI Taxonomy" id="3072179"/>
    <lineage>
        <taxon>Bacteria</taxon>
        <taxon>Bacillati</taxon>
        <taxon>Bacillota</taxon>
        <taxon>Clostridia</taxon>
        <taxon>Lachnospirales</taxon>
        <taxon>Lachnospiraceae</taxon>
        <taxon>Sporanaerobium</taxon>
    </lineage>
</organism>
<accession>A0AC61DAJ1</accession>
<sequence>MGDFITLITTIESDGPFGEKTIESEPIYAEIRSIGMQEFYQAKGQDIKVDIKLVLYANEYQNQDKLKYNNETYRIVRTYRTGLDKIELVCARA</sequence>
<dbReference type="EMBL" id="PEDL01000018">
    <property type="protein sequence ID" value="PHV69775.1"/>
    <property type="molecule type" value="Genomic_DNA"/>
</dbReference>
<keyword evidence="2" id="KW-1185">Reference proteome</keyword>